<feature type="compositionally biased region" description="Polar residues" evidence="7">
    <location>
        <begin position="979"/>
        <end position="995"/>
    </location>
</feature>
<keyword evidence="5" id="KW-0132">Cell division</keyword>
<name>A0A8S1C8L9_9INSE</name>
<feature type="transmembrane region" description="Helical" evidence="8">
    <location>
        <begin position="683"/>
        <end position="706"/>
    </location>
</feature>
<feature type="coiled-coil region" evidence="6">
    <location>
        <begin position="162"/>
        <end position="230"/>
    </location>
</feature>
<feature type="transmembrane region" description="Helical" evidence="8">
    <location>
        <begin position="755"/>
        <end position="773"/>
    </location>
</feature>
<proteinExistence type="inferred from homology"/>
<keyword evidence="2 8" id="KW-0812">Transmembrane</keyword>
<dbReference type="AlphaFoldDB" id="A0A8S1C8L9"/>
<evidence type="ECO:0000313" key="9">
    <source>
        <dbReference type="EMBL" id="CAB3364651.1"/>
    </source>
</evidence>
<dbReference type="Gene3D" id="3.30.170.10">
    <property type="entry name" value="Cyclin-dependent kinase, regulatory subunit"/>
    <property type="match status" value="1"/>
</dbReference>
<reference evidence="9 10" key="1">
    <citation type="submission" date="2020-04" db="EMBL/GenBank/DDBJ databases">
        <authorList>
            <person name="Alioto T."/>
            <person name="Alioto T."/>
            <person name="Gomez Garrido J."/>
        </authorList>
    </citation>
    <scope>NUCLEOTIDE SEQUENCE [LARGE SCALE GENOMIC DNA]</scope>
</reference>
<feature type="region of interest" description="Disordered" evidence="7">
    <location>
        <begin position="966"/>
        <end position="1010"/>
    </location>
</feature>
<evidence type="ECO:0000256" key="4">
    <source>
        <dbReference type="ARBA" id="ARBA00023136"/>
    </source>
</evidence>
<dbReference type="PRINTS" id="PR00296">
    <property type="entry name" value="CYCLINKINASE"/>
</dbReference>
<organism evidence="9 10">
    <name type="scientific">Cloeon dipterum</name>
    <dbReference type="NCBI Taxonomy" id="197152"/>
    <lineage>
        <taxon>Eukaryota</taxon>
        <taxon>Metazoa</taxon>
        <taxon>Ecdysozoa</taxon>
        <taxon>Arthropoda</taxon>
        <taxon>Hexapoda</taxon>
        <taxon>Insecta</taxon>
        <taxon>Pterygota</taxon>
        <taxon>Palaeoptera</taxon>
        <taxon>Ephemeroptera</taxon>
        <taxon>Pisciforma</taxon>
        <taxon>Baetidae</taxon>
        <taxon>Cloeon</taxon>
    </lineage>
</organism>
<dbReference type="InterPro" id="IPR000789">
    <property type="entry name" value="Cyclin-dep_kinase_reg-sub"/>
</dbReference>
<dbReference type="InterPro" id="IPR036858">
    <property type="entry name" value="Cyclin-dep_kinase_reg-sub_sf"/>
</dbReference>
<dbReference type="PANTHER" id="PTHR23423">
    <property type="entry name" value="ORGANIC SOLUTE TRANSPORTER-RELATED"/>
    <property type="match status" value="1"/>
</dbReference>
<feature type="transmembrane region" description="Helical" evidence="8">
    <location>
        <begin position="785"/>
        <end position="809"/>
    </location>
</feature>
<evidence type="ECO:0000256" key="6">
    <source>
        <dbReference type="SAM" id="Coils"/>
    </source>
</evidence>
<dbReference type="SMART" id="SM01417">
    <property type="entry name" value="Solute_trans_a"/>
    <property type="match status" value="1"/>
</dbReference>
<evidence type="ECO:0000313" key="10">
    <source>
        <dbReference type="Proteomes" id="UP000494165"/>
    </source>
</evidence>
<comment type="caution">
    <text evidence="9">The sequence shown here is derived from an EMBL/GenBank/DDBJ whole genome shotgun (WGS) entry which is preliminary data.</text>
</comment>
<feature type="transmembrane region" description="Helical" evidence="8">
    <location>
        <begin position="623"/>
        <end position="644"/>
    </location>
</feature>
<comment type="subcellular location">
    <subcellularLocation>
        <location evidence="1">Membrane</location>
        <topology evidence="1">Multi-pass membrane protein</topology>
    </subcellularLocation>
</comment>
<evidence type="ECO:0000256" key="7">
    <source>
        <dbReference type="SAM" id="MobiDB-lite"/>
    </source>
</evidence>
<dbReference type="Proteomes" id="UP000494165">
    <property type="component" value="Unassembled WGS sequence"/>
</dbReference>
<keyword evidence="4 8" id="KW-0472">Membrane</keyword>
<keyword evidence="3 8" id="KW-1133">Transmembrane helix</keyword>
<protein>
    <recommendedName>
        <fullName evidence="5">Cyclin-dependent kinases regulatory subunit</fullName>
    </recommendedName>
</protein>
<feature type="transmembrane region" description="Helical" evidence="8">
    <location>
        <begin position="830"/>
        <end position="850"/>
    </location>
</feature>
<feature type="coiled-coil region" evidence="6">
    <location>
        <begin position="390"/>
        <end position="495"/>
    </location>
</feature>
<evidence type="ECO:0000256" key="3">
    <source>
        <dbReference type="ARBA" id="ARBA00022989"/>
    </source>
</evidence>
<dbReference type="OrthoDB" id="5348404at2759"/>
<accession>A0A8S1C8L9</accession>
<comment type="similarity">
    <text evidence="5">Belongs to the CKS family.</text>
</comment>
<evidence type="ECO:0000256" key="1">
    <source>
        <dbReference type="ARBA" id="ARBA00004141"/>
    </source>
</evidence>
<dbReference type="GO" id="GO:0016538">
    <property type="term" value="F:cyclin-dependent protein serine/threonine kinase regulator activity"/>
    <property type="evidence" value="ECO:0007669"/>
    <property type="project" value="InterPro"/>
</dbReference>
<sequence length="1010" mass="114171">MNSERISPAVSEVHKRVRSDQCQQAAGLPRLELLHNFSYSTSTVEHTTKLSLVTIIRKLEQAMPADEIRYSERYTDDRFEYRHVQLPPELAPKVPTTHLMTETEWRNLGVQQSPGWKMNLEVENLDENQLKSKIFEFIKALEEKTQENHALKLKLGQSDKLCIDLKEDNEACMKEIADKEDEIKALREKLKNASKPVDSSDKDDQIEALQEKLEAVQLQLRNNAKDLELATAANQDETLNSDLSLAKHDLSNFELLHQESCSRSLCHLGSTVESLKIELQTLREKFEEKEEEAIFLQNELMLYKQPVAEVEPEANKERGNSLFSEVEDNRVKALAALKNTKRGAEQAYRDLAVAKSEIQALKVQNFSLHRKWDDLVFGNTMLDQSEEKLLGKLKEKVKCLTEKLAKCEMDALKSIEDRIPKSLENHQWVKLLMEDQKKRENELESKIRSMEMSNLLAEEAVIQAKRKLNMKVAEITALEAQLGKAKLDLENRKEKEEGAAITLPSAPALNNLAAPVASIDICQMTPVRANALNRLLGSIIAKNESMKLSEDTKEKEAQNAKPLMKPTSKLIPTTEMSSSTPSPLSSTLSVLSSTASVIVSSTAEPQDNSTIEPIFLQTKTAQGIAGAFVWVALVLTCHQIYQHLRWYSNPSEQRWIVRILFIVPIYGFYSWLSLMFFNNESYYVYFFTVRDCYEAFVIYSFLSLCYEYLGGEGNIMSEIRGKPIRSSCTYGTCCLVGKTYTIGFLRFCKQATLQFCLVKPLMALIIIILQAFGKYHDGDWSFAKGYFYITMIYNVSVSLALYGLFLFYFATRDLLTPFDPVLKFCTVKSIIFLSFWQGVLLAVLEKAGAIAPIIDSSGMPTSAGTVSAGYQNFLICIEMFFAAVALRFAFPHTVYAQGCLRDASGRSVTMHSISSSLKETMNPRDIMTDAIHNFHPQYQQYTQYSSGGGTTHRGTRNSNYDLEYEAAPTDPNVAPQPPTKKQTNRTSVSTISNQQHTEKSMLLSSDDELQ</sequence>
<keyword evidence="5" id="KW-0131">Cell cycle</keyword>
<keyword evidence="10" id="KW-1185">Reference proteome</keyword>
<dbReference type="Pfam" id="PF03619">
    <property type="entry name" value="Solute_trans_a"/>
    <property type="match status" value="1"/>
</dbReference>
<comment type="function">
    <text evidence="5">Binds to the catalytic subunit of the cyclin dependent kinases and is essential for their biological function.</text>
</comment>
<feature type="coiled-coil region" evidence="6">
    <location>
        <begin position="272"/>
        <end position="299"/>
    </location>
</feature>
<dbReference type="GO" id="GO:0051301">
    <property type="term" value="P:cell division"/>
    <property type="evidence" value="ECO:0007669"/>
    <property type="project" value="UniProtKB-UniRule"/>
</dbReference>
<feature type="transmembrane region" description="Helical" evidence="8">
    <location>
        <begin position="870"/>
        <end position="890"/>
    </location>
</feature>
<dbReference type="SMART" id="SM01084">
    <property type="entry name" value="CKS"/>
    <property type="match status" value="1"/>
</dbReference>
<gene>
    <name evidence="9" type="ORF">CLODIP_2_CD03564</name>
</gene>
<evidence type="ECO:0000256" key="2">
    <source>
        <dbReference type="ARBA" id="ARBA00022692"/>
    </source>
</evidence>
<dbReference type="EMBL" id="CADEPI010000017">
    <property type="protein sequence ID" value="CAB3364651.1"/>
    <property type="molecule type" value="Genomic_DNA"/>
</dbReference>
<evidence type="ECO:0000256" key="5">
    <source>
        <dbReference type="RuleBase" id="RU311113"/>
    </source>
</evidence>
<dbReference type="PROSITE" id="PS00944">
    <property type="entry name" value="CKS_1"/>
    <property type="match status" value="1"/>
</dbReference>
<dbReference type="GO" id="GO:0016020">
    <property type="term" value="C:membrane"/>
    <property type="evidence" value="ECO:0007669"/>
    <property type="project" value="UniProtKB-SubCell"/>
</dbReference>
<keyword evidence="6" id="KW-0175">Coiled coil</keyword>
<dbReference type="InterPro" id="IPR005178">
    <property type="entry name" value="Ostalpha/TMEM184C"/>
</dbReference>
<dbReference type="SUPFAM" id="SSF55637">
    <property type="entry name" value="Cell cycle regulatory proteins"/>
    <property type="match status" value="1"/>
</dbReference>
<evidence type="ECO:0000256" key="8">
    <source>
        <dbReference type="SAM" id="Phobius"/>
    </source>
</evidence>
<dbReference type="Pfam" id="PF01111">
    <property type="entry name" value="CKS"/>
    <property type="match status" value="1"/>
</dbReference>
<feature type="transmembrane region" description="Helical" evidence="8">
    <location>
        <begin position="656"/>
        <end position="677"/>
    </location>
</feature>